<keyword evidence="11" id="KW-1185">Reference proteome</keyword>
<dbReference type="SUPFAM" id="SSF56176">
    <property type="entry name" value="FAD-binding/transporter-associated domain-like"/>
    <property type="match status" value="2"/>
</dbReference>
<dbReference type="PANTHER" id="PTHR32448">
    <property type="entry name" value="OS08G0158400 PROTEIN"/>
    <property type="match status" value="1"/>
</dbReference>
<keyword evidence="4 8" id="KW-0732">Signal</keyword>
<evidence type="ECO:0000256" key="7">
    <source>
        <dbReference type="SAM" id="MobiDB-lite"/>
    </source>
</evidence>
<dbReference type="InterPro" id="IPR012951">
    <property type="entry name" value="BBE"/>
</dbReference>
<dbReference type="GO" id="GO:0071949">
    <property type="term" value="F:FAD binding"/>
    <property type="evidence" value="ECO:0007669"/>
    <property type="project" value="InterPro"/>
</dbReference>
<feature type="chain" id="PRO_5032452282" description="FAD-binding PCMH-type domain-containing protein" evidence="8">
    <location>
        <begin position="29"/>
        <end position="1363"/>
    </location>
</feature>
<dbReference type="GO" id="GO:0016491">
    <property type="term" value="F:oxidoreductase activity"/>
    <property type="evidence" value="ECO:0007669"/>
    <property type="project" value="InterPro"/>
</dbReference>
<evidence type="ECO:0000313" key="10">
    <source>
        <dbReference type="EMBL" id="KAF8651998.1"/>
    </source>
</evidence>
<reference evidence="10" key="1">
    <citation type="submission" date="2020-07" db="EMBL/GenBank/DDBJ databases">
        <title>Genome sequence and genetic diversity analysis of an under-domesticated orphan crop, white fonio (Digitaria exilis).</title>
        <authorList>
            <person name="Bennetzen J.L."/>
            <person name="Chen S."/>
            <person name="Ma X."/>
            <person name="Wang X."/>
            <person name="Yssel A.E.J."/>
            <person name="Chaluvadi S.R."/>
            <person name="Johnson M."/>
            <person name="Gangashetty P."/>
            <person name="Hamidou F."/>
            <person name="Sanogo M.D."/>
            <person name="Zwaenepoel A."/>
            <person name="Wallace J."/>
            <person name="Van De Peer Y."/>
            <person name="Van Deynze A."/>
        </authorList>
    </citation>
    <scope>NUCLEOTIDE SEQUENCE</scope>
    <source>
        <tissue evidence="10">Leaves</tissue>
    </source>
</reference>
<evidence type="ECO:0000256" key="6">
    <source>
        <dbReference type="ARBA" id="ARBA00023180"/>
    </source>
</evidence>
<organism evidence="10 11">
    <name type="scientific">Digitaria exilis</name>
    <dbReference type="NCBI Taxonomy" id="1010633"/>
    <lineage>
        <taxon>Eukaryota</taxon>
        <taxon>Viridiplantae</taxon>
        <taxon>Streptophyta</taxon>
        <taxon>Embryophyta</taxon>
        <taxon>Tracheophyta</taxon>
        <taxon>Spermatophyta</taxon>
        <taxon>Magnoliopsida</taxon>
        <taxon>Liliopsida</taxon>
        <taxon>Poales</taxon>
        <taxon>Poaceae</taxon>
        <taxon>PACMAD clade</taxon>
        <taxon>Panicoideae</taxon>
        <taxon>Panicodae</taxon>
        <taxon>Paniceae</taxon>
        <taxon>Anthephorinae</taxon>
        <taxon>Digitaria</taxon>
    </lineage>
</organism>
<dbReference type="PROSITE" id="PS51387">
    <property type="entry name" value="FAD_PCMH"/>
    <property type="match status" value="2"/>
</dbReference>
<feature type="signal peptide" evidence="8">
    <location>
        <begin position="1"/>
        <end position="28"/>
    </location>
</feature>
<evidence type="ECO:0000256" key="5">
    <source>
        <dbReference type="ARBA" id="ARBA00022827"/>
    </source>
</evidence>
<protein>
    <recommendedName>
        <fullName evidence="9">FAD-binding PCMH-type domain-containing protein</fullName>
    </recommendedName>
</protein>
<keyword evidence="6" id="KW-0325">Glycoprotein</keyword>
<evidence type="ECO:0000256" key="4">
    <source>
        <dbReference type="ARBA" id="ARBA00022729"/>
    </source>
</evidence>
<gene>
    <name evidence="10" type="ORF">HU200_062938</name>
</gene>
<evidence type="ECO:0000256" key="2">
    <source>
        <dbReference type="ARBA" id="ARBA00005466"/>
    </source>
</evidence>
<dbReference type="InterPro" id="IPR016167">
    <property type="entry name" value="FAD-bd_PCMH_sub1"/>
</dbReference>
<feature type="domain" description="FAD-binding PCMH-type" evidence="9">
    <location>
        <begin position="903"/>
        <end position="1079"/>
    </location>
</feature>
<evidence type="ECO:0000259" key="9">
    <source>
        <dbReference type="PROSITE" id="PS51387"/>
    </source>
</evidence>
<dbReference type="PROSITE" id="PS51257">
    <property type="entry name" value="PROKAR_LIPOPROTEIN"/>
    <property type="match status" value="1"/>
</dbReference>
<comment type="caution">
    <text evidence="10">The sequence shown here is derived from an EMBL/GenBank/DDBJ whole genome shotgun (WGS) entry which is preliminary data.</text>
</comment>
<comment type="cofactor">
    <cofactor evidence="1">
        <name>FAD</name>
        <dbReference type="ChEBI" id="CHEBI:57692"/>
    </cofactor>
</comment>
<comment type="similarity">
    <text evidence="2">Belongs to the oxygen-dependent FAD-linked oxidoreductase family.</text>
</comment>
<dbReference type="InterPro" id="IPR016169">
    <property type="entry name" value="FAD-bd_PCMH_sub2"/>
</dbReference>
<dbReference type="Gene3D" id="3.30.465.10">
    <property type="match status" value="2"/>
</dbReference>
<sequence length="1363" mass="149582">MAVMSKGLALVLILSFSSCCYLITPSSATPDSDGFLQCLLGNIPSRLIYTQGASNFTNVLASSVRNPRVFPGDRARPLCIVTATDASHIQSAVRCGRAHGVRLRVRSGGHDYEGLSYRSEQAEAFGVVDLAGIRSISVVVSDSGDNTAWVDSGATIGELYYTIAKNNPGVAFPAGICPTIGVGGHLSGGGIGMMMRKFGLAVDNVLDAKLVNADGDLVDRAAMGEDLFWAIRGGGGGNFGIVVSWKVNLVKVPSTVTAFNVGRTVGQGAIDVLTRWQDVGPTLPNDINIRVIIQGQQVTFQSLYLGSCSDLVPMLSTLFPELGMTSTDCMEMTWLQSAAFFNSWNPNAPVESLLERHTSLSTFTKNKSDYVRRAITKDEWKNIFPWLAMNGAGMIILEPHGGFIGTVPDSATPYPHRSGVLYNIQYITFWPSGSDGSAATGWINNFYDFMGQYVSNNPREAYVNYRDLDIGDNTVVNDVSTFDSGKVWGEKYFAGNFRRLAAVKAAVDPNDFFRNEQSIPPFLQGNPRDTKAQNGAAEDRKEGGTKEEAGRRIDRRPACRMNLASTLFVVRPQYQTRIQKQVMETDKHVVEIAKALASIQTTLSELAGWKKDVDTKVEAVDTKVDAVNTKVADQHSSIDDLRNKVDQILIHQSEAPTADKVFDEKPQEHKKLGVAHLTQSSKEAASGQFGHRKELQNQGFGQGWFTTFEQPPVTAVSEEGKDVTGPMMKAQQDKDIEAQNSSLKPRSRRPSSQEDRQAAGLPDGLGVDVVRRRLYPDEYAVPRFAPRDLQVNLSEYDPVKSQRTGEVYGPSHSKPLYKARVLSLKQATMAATTSRASALALLLCALTSASFHVAVSAPYPAKDDFLSCLTRSVPPKLLFAKSSPAYGSLWSSTVRNIKFLSDKTVRPLYIITPMEPCHVQSTVACGRRHGMRLRVRSGGHDYEGLSYRSDKPEPFAVVDLSKMRQVRIDGKQATAWVDSGAQLGEIYYAVSKATPKLGFPAGVCATIGVGGHFSGGGFGMMLRKYGTAADNVIDAKVVDANGKLLDRKAMGEDYFWAIRGGGGSSFGIVVSWQIKLVPVPPTVTVFQIHRGVQDGAIDLVAKWQQIAPSLPEDLMIRIMAMGQDVLFEALYLGACKDLVPLMNARFPELGMMQAMCNEMSWIESVPYIPLGKTGTVKDLLNRTSNIRAFGKYKSDYVRDPIPKAVWEKIFTWLIKPGAGVMIMDPYGGKISSVPEDATPFPHRQGMLFNIQYVNYWFGEGAGALPTQWSRDMYAFMEPYVTKNPRQAYVNYRDMDLGVNQVVGGVSSYASGKVWGEKYFKGNFERLARIKAKVDPEDYFRNEQSIPPLLKERDGGESYLIKFS</sequence>
<dbReference type="OrthoDB" id="407275at2759"/>
<accession>A0A835A9C1</accession>
<dbReference type="InterPro" id="IPR016166">
    <property type="entry name" value="FAD-bd_PCMH"/>
</dbReference>
<dbReference type="InterPro" id="IPR036318">
    <property type="entry name" value="FAD-bd_PCMH-like_sf"/>
</dbReference>
<evidence type="ECO:0000256" key="3">
    <source>
        <dbReference type="ARBA" id="ARBA00022630"/>
    </source>
</evidence>
<feature type="region of interest" description="Disordered" evidence="7">
    <location>
        <begin position="518"/>
        <end position="551"/>
    </location>
</feature>
<evidence type="ECO:0000256" key="1">
    <source>
        <dbReference type="ARBA" id="ARBA00001974"/>
    </source>
</evidence>
<dbReference type="Pfam" id="PF01565">
    <property type="entry name" value="FAD_binding_4"/>
    <property type="match status" value="2"/>
</dbReference>
<keyword evidence="5" id="KW-0274">FAD</keyword>
<feature type="region of interest" description="Disordered" evidence="7">
    <location>
        <begin position="715"/>
        <end position="763"/>
    </location>
</feature>
<dbReference type="Gene3D" id="3.30.43.10">
    <property type="entry name" value="Uridine Diphospho-n-acetylenolpyruvylglucosamine Reductase, domain 2"/>
    <property type="match status" value="2"/>
</dbReference>
<name>A0A835A9C1_9POAL</name>
<evidence type="ECO:0000256" key="8">
    <source>
        <dbReference type="SAM" id="SignalP"/>
    </source>
</evidence>
<dbReference type="InterPro" id="IPR006094">
    <property type="entry name" value="Oxid_FAD_bind_N"/>
</dbReference>
<feature type="compositionally biased region" description="Basic and acidic residues" evidence="7">
    <location>
        <begin position="537"/>
        <end position="551"/>
    </location>
</feature>
<dbReference type="Proteomes" id="UP000636709">
    <property type="component" value="Unassembled WGS sequence"/>
</dbReference>
<feature type="domain" description="FAD-binding PCMH-type" evidence="9">
    <location>
        <begin position="73"/>
        <end position="252"/>
    </location>
</feature>
<dbReference type="Gene3D" id="3.40.462.20">
    <property type="match status" value="2"/>
</dbReference>
<keyword evidence="3" id="KW-0285">Flavoprotein</keyword>
<proteinExistence type="inferred from homology"/>
<dbReference type="EMBL" id="JACEFO010002671">
    <property type="protein sequence ID" value="KAF8651998.1"/>
    <property type="molecule type" value="Genomic_DNA"/>
</dbReference>
<dbReference type="Pfam" id="PF08031">
    <property type="entry name" value="BBE"/>
    <property type="match status" value="2"/>
</dbReference>
<evidence type="ECO:0000313" key="11">
    <source>
        <dbReference type="Proteomes" id="UP000636709"/>
    </source>
</evidence>